<keyword evidence="2" id="KW-0479">Metal-binding</keyword>
<evidence type="ECO:0000256" key="2">
    <source>
        <dbReference type="ARBA" id="ARBA00022617"/>
    </source>
</evidence>
<dbReference type="PANTHER" id="PTHR32439:SF9">
    <property type="entry name" value="BLR3264 PROTEIN"/>
    <property type="match status" value="1"/>
</dbReference>
<dbReference type="NCBIfam" id="TIGR02435">
    <property type="entry name" value="CobG"/>
    <property type="match status" value="1"/>
</dbReference>
<keyword evidence="2" id="KW-0349">Heme</keyword>
<reference evidence="5" key="1">
    <citation type="submission" date="2021-07" db="EMBL/GenBank/DDBJ databases">
        <title>Roseobacter insulae sp. nov., isolated from a tidal flat.</title>
        <authorList>
            <person name="Park S."/>
            <person name="Yoon J.-H."/>
        </authorList>
    </citation>
    <scope>NUCLEOTIDE SEQUENCE</scope>
    <source>
        <strain evidence="5">YSTF-M11</strain>
    </source>
</reference>
<dbReference type="Proteomes" id="UP001138661">
    <property type="component" value="Unassembled WGS sequence"/>
</dbReference>
<evidence type="ECO:0000256" key="1">
    <source>
        <dbReference type="ARBA" id="ARBA00022485"/>
    </source>
</evidence>
<dbReference type="InterPro" id="IPR012798">
    <property type="entry name" value="Cbl_synth_CobG-like"/>
</dbReference>
<proteinExistence type="predicted"/>
<name>A0A9X1FW04_9RHOB</name>
<keyword evidence="3 5" id="KW-0560">Oxidoreductase</keyword>
<gene>
    <name evidence="5" type="primary">cobG</name>
    <name evidence="5" type="ORF">KX928_15015</name>
</gene>
<dbReference type="AlphaFoldDB" id="A0A9X1FW04"/>
<sequence>MTRRPTAKGWCPGAYNPMMSGDGLIVRVRPFYARLSAAQVFGLCDLAQRHGNGFLDLTNRANIQIRGVLDRDLDTLISALANLDLLDSTPETERRRNIMVFPFWTGDDDTQQVTRALLNALTQLPDLPAKFGFAIDTGYAPVLTGCSADIRVERAKDGFIVRGDGMHLGRDVKKDAVIPAILEMARWFSDRRTGTDRRMSHVLEHAQLPAAWRAAKPLETAPCPVPGPNPSGYVLGAPFGQIDARALARLLLQTGAPALRVTPWRLFVLEDVTTVMPSDFVTAAEDRLLRVDACPGAPFCDSATVETRTLARRLAPIADGSLHISGCAKGCARKGSAATTIVGNNGLFDLVENGHAWDAPKTTGLRPEDIFAEATDPL</sequence>
<keyword evidence="2" id="KW-0408">Iron</keyword>
<accession>A0A9X1FW04</accession>
<protein>
    <submittedName>
        <fullName evidence="5">Precorrin-3B synthase</fullName>
        <ecNumber evidence="5">1.14.13.83</ecNumber>
    </submittedName>
</protein>
<dbReference type="PANTHER" id="PTHR32439">
    <property type="entry name" value="FERREDOXIN--NITRITE REDUCTASE, CHLOROPLASTIC"/>
    <property type="match status" value="1"/>
</dbReference>
<keyword evidence="1" id="KW-0004">4Fe-4S</keyword>
<dbReference type="RefSeq" id="WP_219504274.1">
    <property type="nucleotide sequence ID" value="NZ_JAHXDN010000004.1"/>
</dbReference>
<dbReference type="InterPro" id="IPR005117">
    <property type="entry name" value="NiRdtase/SiRdtase_haem-b_fer"/>
</dbReference>
<evidence type="ECO:0000313" key="6">
    <source>
        <dbReference type="Proteomes" id="UP001138661"/>
    </source>
</evidence>
<keyword evidence="6" id="KW-1185">Reference proteome</keyword>
<organism evidence="5 6">
    <name type="scientific">Roseobacter insulae</name>
    <dbReference type="NCBI Taxonomy" id="2859783"/>
    <lineage>
        <taxon>Bacteria</taxon>
        <taxon>Pseudomonadati</taxon>
        <taxon>Pseudomonadota</taxon>
        <taxon>Alphaproteobacteria</taxon>
        <taxon>Rhodobacterales</taxon>
        <taxon>Roseobacteraceae</taxon>
        <taxon>Roseobacter</taxon>
    </lineage>
</organism>
<dbReference type="EC" id="1.14.13.83" evidence="5"/>
<dbReference type="EMBL" id="JAHXDN010000004">
    <property type="protein sequence ID" value="MBW4709100.1"/>
    <property type="molecule type" value="Genomic_DNA"/>
</dbReference>
<dbReference type="Pfam" id="PF03460">
    <property type="entry name" value="NIR_SIR_ferr"/>
    <property type="match status" value="1"/>
</dbReference>
<feature type="domain" description="Nitrite/Sulfite reductase ferredoxin-like" evidence="4">
    <location>
        <begin position="18"/>
        <end position="82"/>
    </location>
</feature>
<dbReference type="InterPro" id="IPR051329">
    <property type="entry name" value="NIR_SIR_4Fe-4S"/>
</dbReference>
<evidence type="ECO:0000256" key="3">
    <source>
        <dbReference type="ARBA" id="ARBA00023002"/>
    </source>
</evidence>
<dbReference type="GO" id="GO:0051539">
    <property type="term" value="F:4 iron, 4 sulfur cluster binding"/>
    <property type="evidence" value="ECO:0007669"/>
    <property type="project" value="UniProtKB-KW"/>
</dbReference>
<evidence type="ECO:0000259" key="4">
    <source>
        <dbReference type="Pfam" id="PF03460"/>
    </source>
</evidence>
<dbReference type="GO" id="GO:0043818">
    <property type="term" value="F:precorrin-3B synthase activity"/>
    <property type="evidence" value="ECO:0007669"/>
    <property type="project" value="UniProtKB-EC"/>
</dbReference>
<keyword evidence="1" id="KW-0411">Iron-sulfur</keyword>
<evidence type="ECO:0000313" key="5">
    <source>
        <dbReference type="EMBL" id="MBW4709100.1"/>
    </source>
</evidence>
<comment type="caution">
    <text evidence="5">The sequence shown here is derived from an EMBL/GenBank/DDBJ whole genome shotgun (WGS) entry which is preliminary data.</text>
</comment>